<evidence type="ECO:0000256" key="4">
    <source>
        <dbReference type="ARBA" id="ARBA00022705"/>
    </source>
</evidence>
<dbReference type="CDD" id="cd22318">
    <property type="entry name" value="DNA2_N-like"/>
    <property type="match status" value="1"/>
</dbReference>
<keyword evidence="13 19" id="KW-0411">Iron-sulfur</keyword>
<dbReference type="InterPro" id="IPR026851">
    <property type="entry name" value="Dna2/JHS1_DEXXQ-box"/>
</dbReference>
<dbReference type="EC" id="3.1.-.-" evidence="19"/>
<dbReference type="RefSeq" id="XP_022251494.1">
    <property type="nucleotide sequence ID" value="XM_022395786.1"/>
</dbReference>
<comment type="function">
    <text evidence="19">Key enzyme involved in DNA replication and DNA repair. Involved in Okazaki fragments processing by cleaving long flaps that escape FEN1: flaps that are longer than 27 nucleotides are coated by replication protein A complex (RPA), leading to recruit DNA2 which cleaves the flap until it is too short to bind RPA and becomes a substrate for FEN1. Also involved in 5'-end resection of DNA during double-strand break (DSB) repair by mediating the cleavage of 5'-ssDNA.</text>
</comment>
<evidence type="ECO:0000256" key="16">
    <source>
        <dbReference type="ARBA" id="ARBA00023242"/>
    </source>
</evidence>
<evidence type="ECO:0000256" key="3">
    <source>
        <dbReference type="ARBA" id="ARBA00022485"/>
    </source>
</evidence>
<dbReference type="InterPro" id="IPR027417">
    <property type="entry name" value="P-loop_NTPase"/>
</dbReference>
<dbReference type="GeneID" id="106467583"/>
<evidence type="ECO:0000256" key="14">
    <source>
        <dbReference type="ARBA" id="ARBA00023125"/>
    </source>
</evidence>
<reference evidence="24 25" key="1">
    <citation type="submission" date="2025-05" db="UniProtKB">
        <authorList>
            <consortium name="RefSeq"/>
        </authorList>
    </citation>
    <scope>IDENTIFICATION</scope>
    <source>
        <tissue evidence="24 25">Muscle</tissue>
    </source>
</reference>
<evidence type="ECO:0000256" key="8">
    <source>
        <dbReference type="ARBA" id="ARBA00022763"/>
    </source>
</evidence>
<evidence type="ECO:0000256" key="19">
    <source>
        <dbReference type="RuleBase" id="RU367041"/>
    </source>
</evidence>
<feature type="domain" description="DNA2/NAM7 helicase-like C-terminal" evidence="22">
    <location>
        <begin position="1215"/>
        <end position="1423"/>
    </location>
</feature>
<evidence type="ECO:0000256" key="6">
    <source>
        <dbReference type="ARBA" id="ARBA00022723"/>
    </source>
</evidence>
<keyword evidence="14 19" id="KW-0238">DNA-binding</keyword>
<dbReference type="Pfam" id="PF08696">
    <property type="entry name" value="Dna2"/>
    <property type="match status" value="1"/>
</dbReference>
<dbReference type="Proteomes" id="UP000694941">
    <property type="component" value="Unplaced"/>
</dbReference>
<dbReference type="Gene3D" id="3.90.320.10">
    <property type="match status" value="1"/>
</dbReference>
<evidence type="ECO:0000256" key="11">
    <source>
        <dbReference type="ARBA" id="ARBA00022840"/>
    </source>
</evidence>
<organism evidence="23 25">
    <name type="scientific">Limulus polyphemus</name>
    <name type="common">Atlantic horseshoe crab</name>
    <dbReference type="NCBI Taxonomy" id="6850"/>
    <lineage>
        <taxon>Eukaryota</taxon>
        <taxon>Metazoa</taxon>
        <taxon>Ecdysozoa</taxon>
        <taxon>Arthropoda</taxon>
        <taxon>Chelicerata</taxon>
        <taxon>Merostomata</taxon>
        <taxon>Xiphosura</taxon>
        <taxon>Limulidae</taxon>
        <taxon>Limulus</taxon>
    </lineage>
</organism>
<keyword evidence="17 19" id="KW-0511">Multifunctional enzyme</keyword>
<keyword evidence="11 19" id="KW-0067">ATP-binding</keyword>
<dbReference type="Pfam" id="PF13087">
    <property type="entry name" value="AAA_12"/>
    <property type="match status" value="1"/>
</dbReference>
<keyword evidence="9 19" id="KW-0378">Hydrolase</keyword>
<sequence>MARAASKLSKSKNQSTNKGQTRISSFFVTAAQKKTSLFTTVGDKDVHNIKLTENKTKNPLHEKIIPNNFPHLSTCEKTETPLDPDILFFQNHDDVSERELSFSERSNKDSLKKISLSESLNQNISDVEEKTCISNENNKCLSYKESLTPSVISDSPNNGDFNLSNSEDEDASIIPETPQEIKGKLVRIKNTGTSSDSNLVKRHILRTRIGRKQLFSVGSCKQNCVSDDVTFEKLKANNGNKITVKRPLEVEVPTVVKKYCGEFVAPKENAISVLKTIKSSENNASNQTIQPILYNKTYQNCSPHIKFLISQDDEHKFFQTNSVKEKNCFDADKKIKEKAFNQILSHSVQESFDETVFTSISDRFPTANDMSSKQLFYKDSKLQKTDEETTPSKQFPANVSKSIPMKQIEENAVELAFCEDSNDALLQSALENLSPFKIPCSSDCSRTVVKSNLKLDEKLLTKDFRYRVASVQKSADQGVLLRLNPEDDSSSLKTCSLQGFWTDTLVSEGDNVHVIASFVNGHCVINDEYGLLVVNPDHLVSSTSVVSSLFCMRKAVLMEKFRGWEKGNLSMLQGSLIHELFQEVVQHKIVSQDEMKRRLKVLLNQQSSLHEMYGLGITETELETEMMSYLPHIHEWIQHYMLSGPSQLKADNCNENTDLIKIEAVQDIEDNIWCPKFGIKGKIDLTVDVTIHSRGKSQKKTVPLELKTGKPTFSMEHQGQVTLYTMMMSDRSTDPEEGLLLYLQGGPQMKRFSTEHRNVRGLIQLRNELSHYTGKVLDMGQNMAPRSAHLPEPISNKRACTKCPHLLSCSLYQRAIEDYTPSSENHPMSILVPETLNHLSSDHLAYFKNWILLLNLELSATHQKYGTSFWNEDSLLREKKGICLSGMTLRSSVKHSKQLDSGQWVMTFQKNSSASFDNLKNIGLNPCDFVLISKDGICQEVAIAMGTVLSVLNNSVEVVTDKDLTMRQGWEHMVFRIDLNVSFSVIAVNFVNLARLMSPDPQAEKIRSFVIDRKQPKYLNRLDKQVVLNGREIMKCLNKPQQRAVLKTLMCKDYIMWRGMPGTGKTLAIVSLVRILVKFGYSVLLTSYTHSAVDNILLKLLNHNVDFIRLGHLGRIHPQIQPFCSEKLTKDVNSVEELTNFYLSKPVVATTCLGINHVLFRKRKFDFCIIDEASQILQVASLGPLLHCHRFVLVGDPQQLPPVVQSKQARDLGMAESLFSRLSTPDNTIDLNIQYRMNSEIMSLSNLLTYNGALECGSEETANATLTLFNTSFVRHFPSLDSWPMIALAAELKYSVVVLNTDLVPAKEACNLQGLVSNPVEVELVTQLALLLLKGGLEQKNIGVITPYRRQVHLLREALGAHNVCELEVNTVDQYQGRDKEAVIFSCVRSNQENSSGEILHDARRLNVAITRAKHKLIIIGSKMTLLFYEPFRQLLSALKECQLLDLPPEAHLTYKDIVHSL</sequence>
<dbReference type="InterPro" id="IPR014808">
    <property type="entry name" value="DNA_replication_fac_Dna2_N"/>
</dbReference>
<feature type="domain" description="DNA2/NAM7 helicase helicase" evidence="21">
    <location>
        <begin position="1139"/>
        <end position="1207"/>
    </location>
</feature>
<evidence type="ECO:0000256" key="10">
    <source>
        <dbReference type="ARBA" id="ARBA00022806"/>
    </source>
</evidence>
<keyword evidence="7 19" id="KW-0547">Nucleotide-binding</keyword>
<dbReference type="InterPro" id="IPR041679">
    <property type="entry name" value="DNA2/NAM7-like_C"/>
</dbReference>
<evidence type="ECO:0000256" key="7">
    <source>
        <dbReference type="ARBA" id="ARBA00022741"/>
    </source>
</evidence>
<evidence type="ECO:0000256" key="13">
    <source>
        <dbReference type="ARBA" id="ARBA00023014"/>
    </source>
</evidence>
<keyword evidence="8 19" id="KW-0227">DNA damage</keyword>
<evidence type="ECO:0000256" key="1">
    <source>
        <dbReference type="ARBA" id="ARBA00001966"/>
    </source>
</evidence>
<keyword evidence="5 19" id="KW-0540">Nuclease</keyword>
<keyword evidence="10 19" id="KW-0347">Helicase</keyword>
<comment type="cofactor">
    <cofactor evidence="1">
        <name>[4Fe-4S] cluster</name>
        <dbReference type="ChEBI" id="CHEBI:49883"/>
    </cofactor>
</comment>
<dbReference type="SUPFAM" id="SSF52540">
    <property type="entry name" value="P-loop containing nucleoside triphosphate hydrolases"/>
    <property type="match status" value="1"/>
</dbReference>
<name>A0ABM1T6I8_LIMPO</name>
<dbReference type="InterPro" id="IPR041677">
    <property type="entry name" value="DNA2/NAM7_AAA_11"/>
</dbReference>
<keyword evidence="6 19" id="KW-0479">Metal-binding</keyword>
<evidence type="ECO:0000256" key="2">
    <source>
        <dbReference type="ARBA" id="ARBA00007913"/>
    </source>
</evidence>
<keyword evidence="4 19" id="KW-0235">DNA replication</keyword>
<gene>
    <name evidence="24 25" type="primary">LOC106467583</name>
</gene>
<evidence type="ECO:0000256" key="17">
    <source>
        <dbReference type="ARBA" id="ARBA00023268"/>
    </source>
</evidence>
<dbReference type="CDD" id="cd18041">
    <property type="entry name" value="DEXXQc_DNA2"/>
    <property type="match status" value="1"/>
</dbReference>
<proteinExistence type="inferred from homology"/>
<dbReference type="PANTHER" id="PTHR10887">
    <property type="entry name" value="DNA2/NAM7 HELICASE FAMILY"/>
    <property type="match status" value="1"/>
</dbReference>
<comment type="catalytic activity">
    <reaction evidence="18 19">
        <text>ATP + H2O = ADP + phosphate + H(+)</text>
        <dbReference type="Rhea" id="RHEA:13065"/>
        <dbReference type="ChEBI" id="CHEBI:15377"/>
        <dbReference type="ChEBI" id="CHEBI:15378"/>
        <dbReference type="ChEBI" id="CHEBI:30616"/>
        <dbReference type="ChEBI" id="CHEBI:43474"/>
        <dbReference type="ChEBI" id="CHEBI:456216"/>
        <dbReference type="EC" id="3.6.4.12"/>
    </reaction>
</comment>
<dbReference type="InterPro" id="IPR045055">
    <property type="entry name" value="DNA2/NAM7-like"/>
</dbReference>
<keyword evidence="16 19" id="KW-0539">Nucleus</keyword>
<evidence type="ECO:0000313" key="24">
    <source>
        <dbReference type="RefSeq" id="XP_022251493.1"/>
    </source>
</evidence>
<evidence type="ECO:0000259" key="22">
    <source>
        <dbReference type="Pfam" id="PF13087"/>
    </source>
</evidence>
<dbReference type="PANTHER" id="PTHR10887:SF433">
    <property type="entry name" value="DNA REPLICATION ATP-DEPENDENT HELICASE_NUCLEASE DNA2"/>
    <property type="match status" value="1"/>
</dbReference>
<evidence type="ECO:0000259" key="20">
    <source>
        <dbReference type="Pfam" id="PF08696"/>
    </source>
</evidence>
<comment type="similarity">
    <text evidence="2 19">Belongs to the DNA2/NAM7 helicase family.</text>
</comment>
<dbReference type="InterPro" id="IPR047187">
    <property type="entry name" value="SF1_C_Upf1"/>
</dbReference>
<protein>
    <recommendedName>
        <fullName evidence="19">DNA replication ATP-dependent helicase/nuclease</fullName>
        <ecNumber evidence="19">3.1.-.-</ecNumber>
        <ecNumber evidence="19">3.6.4.12</ecNumber>
    </recommendedName>
</protein>
<comment type="subcellular location">
    <subcellularLocation>
        <location evidence="19">Nucleus</location>
    </subcellularLocation>
    <subcellularLocation>
        <location evidence="19">Chromosome</location>
    </subcellularLocation>
</comment>
<evidence type="ECO:0000313" key="25">
    <source>
        <dbReference type="RefSeq" id="XP_022251494.1"/>
    </source>
</evidence>
<dbReference type="Gene3D" id="3.40.50.300">
    <property type="entry name" value="P-loop containing nucleotide triphosphate hydrolases"/>
    <property type="match status" value="3"/>
</dbReference>
<keyword evidence="23" id="KW-1185">Reference proteome</keyword>
<dbReference type="Pfam" id="PF13086">
    <property type="entry name" value="AAA_11"/>
    <property type="match status" value="2"/>
</dbReference>
<feature type="domain" description="DNA2/NAM7 helicase helicase" evidence="21">
    <location>
        <begin position="1037"/>
        <end position="1130"/>
    </location>
</feature>
<keyword evidence="19" id="KW-0158">Chromosome</keyword>
<evidence type="ECO:0000256" key="5">
    <source>
        <dbReference type="ARBA" id="ARBA00022722"/>
    </source>
</evidence>
<dbReference type="RefSeq" id="XP_022251493.1">
    <property type="nucleotide sequence ID" value="XM_022395785.1"/>
</dbReference>
<keyword evidence="15 19" id="KW-0234">DNA repair</keyword>
<dbReference type="InterPro" id="IPR011604">
    <property type="entry name" value="PDDEXK-like_dom_sf"/>
</dbReference>
<keyword evidence="3 19" id="KW-0004">4Fe-4S</keyword>
<evidence type="ECO:0000313" key="23">
    <source>
        <dbReference type="Proteomes" id="UP000694941"/>
    </source>
</evidence>
<keyword evidence="12 19" id="KW-0408">Iron</keyword>
<evidence type="ECO:0000256" key="18">
    <source>
        <dbReference type="ARBA" id="ARBA00047995"/>
    </source>
</evidence>
<evidence type="ECO:0000256" key="9">
    <source>
        <dbReference type="ARBA" id="ARBA00022801"/>
    </source>
</evidence>
<evidence type="ECO:0000256" key="15">
    <source>
        <dbReference type="ARBA" id="ARBA00023204"/>
    </source>
</evidence>
<accession>A0ABM1T6I8</accession>
<feature type="domain" description="DNA replication factor Dna2 N-terminal" evidence="20">
    <location>
        <begin position="487"/>
        <end position="689"/>
    </location>
</feature>
<dbReference type="CDD" id="cd18808">
    <property type="entry name" value="SF1_C_Upf1"/>
    <property type="match status" value="1"/>
</dbReference>
<evidence type="ECO:0000259" key="21">
    <source>
        <dbReference type="Pfam" id="PF13086"/>
    </source>
</evidence>
<evidence type="ECO:0000256" key="12">
    <source>
        <dbReference type="ARBA" id="ARBA00023004"/>
    </source>
</evidence>
<dbReference type="EC" id="3.6.4.12" evidence="19"/>